<reference evidence="2 3" key="1">
    <citation type="submission" date="2021-01" db="EMBL/GenBank/DDBJ databases">
        <title>Whole genome shotgun sequence of Plantactinospora endophytica NBRC 110450.</title>
        <authorList>
            <person name="Komaki H."/>
            <person name="Tamura T."/>
        </authorList>
    </citation>
    <scope>NUCLEOTIDE SEQUENCE [LARGE SCALE GENOMIC DNA]</scope>
    <source>
        <strain evidence="2 3">NBRC 110450</strain>
    </source>
</reference>
<accession>A0ABQ4DZX8</accession>
<dbReference type="Proteomes" id="UP000646749">
    <property type="component" value="Unassembled WGS sequence"/>
</dbReference>
<keyword evidence="3" id="KW-1185">Reference proteome</keyword>
<gene>
    <name evidence="2" type="ORF">Pen02_29510</name>
</gene>
<evidence type="ECO:0000313" key="2">
    <source>
        <dbReference type="EMBL" id="GIG88015.1"/>
    </source>
</evidence>
<keyword evidence="1" id="KW-0812">Transmembrane</keyword>
<keyword evidence="1" id="KW-0472">Membrane</keyword>
<evidence type="ECO:0000313" key="3">
    <source>
        <dbReference type="Proteomes" id="UP000646749"/>
    </source>
</evidence>
<name>A0ABQ4DZX8_9ACTN</name>
<feature type="transmembrane region" description="Helical" evidence="1">
    <location>
        <begin position="38"/>
        <end position="56"/>
    </location>
</feature>
<evidence type="ECO:0000256" key="1">
    <source>
        <dbReference type="SAM" id="Phobius"/>
    </source>
</evidence>
<keyword evidence="1" id="KW-1133">Transmembrane helix</keyword>
<dbReference type="InterPro" id="IPR011044">
    <property type="entry name" value="Quino_amine_DH_bsu"/>
</dbReference>
<proteinExistence type="predicted"/>
<dbReference type="Gene3D" id="2.120.10.30">
    <property type="entry name" value="TolB, C-terminal domain"/>
    <property type="match status" value="1"/>
</dbReference>
<dbReference type="EMBL" id="BONW01000013">
    <property type="protein sequence ID" value="GIG88015.1"/>
    <property type="molecule type" value="Genomic_DNA"/>
</dbReference>
<protein>
    <recommendedName>
        <fullName evidence="4">WD40 repeat domain-containing protein</fullName>
    </recommendedName>
</protein>
<organism evidence="2 3">
    <name type="scientific">Plantactinospora endophytica</name>
    <dbReference type="NCBI Taxonomy" id="673535"/>
    <lineage>
        <taxon>Bacteria</taxon>
        <taxon>Bacillati</taxon>
        <taxon>Actinomycetota</taxon>
        <taxon>Actinomycetes</taxon>
        <taxon>Micromonosporales</taxon>
        <taxon>Micromonosporaceae</taxon>
        <taxon>Plantactinospora</taxon>
    </lineage>
</organism>
<dbReference type="InterPro" id="IPR011042">
    <property type="entry name" value="6-blade_b-propeller_TolB-like"/>
</dbReference>
<dbReference type="SUPFAM" id="SSF50969">
    <property type="entry name" value="YVTN repeat-like/Quinoprotein amine dehydrogenase"/>
    <property type="match status" value="1"/>
</dbReference>
<feature type="transmembrane region" description="Helical" evidence="1">
    <location>
        <begin position="395"/>
        <end position="415"/>
    </location>
</feature>
<sequence length="430" mass="45881">MTARLTQALLDAAEVAPPVPSPDLLWRRGRLRRRRRRTAAVLACLLLATAVGWPPARSGTALDVGGADPAGLPASVAEPYLWQRTLDGGPNGPVKLTFTTGHSLNLESALVLIGRDDSYRLDYLSPGEEGGALSPDGRWLLGRHLRDLVGGGTRKLDRRLRGYPPAVWAPDSRAAVGVFGDDGGIVHDPQGQPLDGPEDEIVLVDVADGTTRSIATVPEAAQWQAAFSPDGSRLALHTSLPDRDSVLTIVDTRTASPLRTVTLTERQRLAGPAAWTPDDAQLLLAVGDGCAWAAYCADQTWHLQRLDLATGTVVDETVRGRPGFPSVIAWRDGEPVVQQFHDDRPCDTVAVTETGTRVLPLPAAGLGCPDYARDLLQQGSLGGPAITPALWQAQWWAYASVAGLLAALVLTVRRISRRIRAAGRRAGRAG</sequence>
<evidence type="ECO:0008006" key="4">
    <source>
        <dbReference type="Google" id="ProtNLM"/>
    </source>
</evidence>
<dbReference type="RefSeq" id="WP_203866536.1">
    <property type="nucleotide sequence ID" value="NZ_BONW01000013.1"/>
</dbReference>
<comment type="caution">
    <text evidence="2">The sequence shown here is derived from an EMBL/GenBank/DDBJ whole genome shotgun (WGS) entry which is preliminary data.</text>
</comment>